<organism evidence="1 2">
    <name type="scientific">Lecanicillium saksenae</name>
    <dbReference type="NCBI Taxonomy" id="468837"/>
    <lineage>
        <taxon>Eukaryota</taxon>
        <taxon>Fungi</taxon>
        <taxon>Dikarya</taxon>
        <taxon>Ascomycota</taxon>
        <taxon>Pezizomycotina</taxon>
        <taxon>Sordariomycetes</taxon>
        <taxon>Hypocreomycetidae</taxon>
        <taxon>Hypocreales</taxon>
        <taxon>Cordycipitaceae</taxon>
        <taxon>Lecanicillium</taxon>
    </lineage>
</organism>
<reference evidence="1" key="1">
    <citation type="submission" date="2022-07" db="EMBL/GenBank/DDBJ databases">
        <title>Genome Sequence of Lecanicillium saksenae.</title>
        <authorList>
            <person name="Buettner E."/>
        </authorList>
    </citation>
    <scope>NUCLEOTIDE SEQUENCE</scope>
    <source>
        <strain evidence="1">VT-O1</strain>
    </source>
</reference>
<keyword evidence="2" id="KW-1185">Reference proteome</keyword>
<dbReference type="Proteomes" id="UP001148737">
    <property type="component" value="Unassembled WGS sequence"/>
</dbReference>
<sequence>MYNKIRYAHLACILPYPHKVDNVIPQFMVNISTKAIHDFEAAGMHPNFSASKSEGTILVQQIATSLSPEGRQVLIFHPGAIFTPSARRQRRQATPPTPSHGIRRKFTENLSDYYAVLAASDEEKFLRGRFTWAAWDVDEISNGEIRERIETNGNYLKIGVVGI</sequence>
<name>A0ACC1QLF0_9HYPO</name>
<dbReference type="EMBL" id="JANAKD010001314">
    <property type="protein sequence ID" value="KAJ3480836.1"/>
    <property type="molecule type" value="Genomic_DNA"/>
</dbReference>
<evidence type="ECO:0000313" key="1">
    <source>
        <dbReference type="EMBL" id="KAJ3480836.1"/>
    </source>
</evidence>
<protein>
    <submittedName>
        <fullName evidence="1">Uncharacterized protein</fullName>
    </submittedName>
</protein>
<comment type="caution">
    <text evidence="1">The sequence shown here is derived from an EMBL/GenBank/DDBJ whole genome shotgun (WGS) entry which is preliminary data.</text>
</comment>
<accession>A0ACC1QLF0</accession>
<gene>
    <name evidence="1" type="ORF">NLG97_g7972</name>
</gene>
<proteinExistence type="predicted"/>
<evidence type="ECO:0000313" key="2">
    <source>
        <dbReference type="Proteomes" id="UP001148737"/>
    </source>
</evidence>